<evidence type="ECO:0000313" key="2">
    <source>
        <dbReference type="EnsemblMetazoa" id="CapteP209256"/>
    </source>
</evidence>
<evidence type="ECO:0000313" key="1">
    <source>
        <dbReference type="EMBL" id="ELU02153.1"/>
    </source>
</evidence>
<reference evidence="2" key="3">
    <citation type="submission" date="2015-06" db="UniProtKB">
        <authorList>
            <consortium name="EnsemblMetazoa"/>
        </authorList>
    </citation>
    <scope>IDENTIFICATION</scope>
</reference>
<dbReference type="AlphaFoldDB" id="R7UED5"/>
<dbReference type="Proteomes" id="UP000014760">
    <property type="component" value="Unassembled WGS sequence"/>
</dbReference>
<reference evidence="1 3" key="2">
    <citation type="journal article" date="2013" name="Nature">
        <title>Insights into bilaterian evolution from three spiralian genomes.</title>
        <authorList>
            <person name="Simakov O."/>
            <person name="Marletaz F."/>
            <person name="Cho S.J."/>
            <person name="Edsinger-Gonzales E."/>
            <person name="Havlak P."/>
            <person name="Hellsten U."/>
            <person name="Kuo D.H."/>
            <person name="Larsson T."/>
            <person name="Lv J."/>
            <person name="Arendt D."/>
            <person name="Savage R."/>
            <person name="Osoegawa K."/>
            <person name="de Jong P."/>
            <person name="Grimwood J."/>
            <person name="Chapman J.A."/>
            <person name="Shapiro H."/>
            <person name="Aerts A."/>
            <person name="Otillar R.P."/>
            <person name="Terry A.Y."/>
            <person name="Boore J.L."/>
            <person name="Grigoriev I.V."/>
            <person name="Lindberg D.R."/>
            <person name="Seaver E.C."/>
            <person name="Weisblat D.A."/>
            <person name="Putnam N.H."/>
            <person name="Rokhsar D.S."/>
        </authorList>
    </citation>
    <scope>NUCLEOTIDE SEQUENCE</scope>
    <source>
        <strain evidence="1 3">I ESC-2004</strain>
    </source>
</reference>
<dbReference type="OrthoDB" id="6090844at2759"/>
<organism evidence="1">
    <name type="scientific">Capitella teleta</name>
    <name type="common">Polychaete worm</name>
    <dbReference type="NCBI Taxonomy" id="283909"/>
    <lineage>
        <taxon>Eukaryota</taxon>
        <taxon>Metazoa</taxon>
        <taxon>Spiralia</taxon>
        <taxon>Lophotrochozoa</taxon>
        <taxon>Annelida</taxon>
        <taxon>Polychaeta</taxon>
        <taxon>Sedentaria</taxon>
        <taxon>Scolecida</taxon>
        <taxon>Capitellidae</taxon>
        <taxon>Capitella</taxon>
    </lineage>
</organism>
<dbReference type="HOGENOM" id="CLU_1039155_0_0_1"/>
<dbReference type="EnsemblMetazoa" id="CapteT209256">
    <property type="protein sequence ID" value="CapteP209256"/>
    <property type="gene ID" value="CapteG209256"/>
</dbReference>
<sequence length="268" mass="30206">MFLASVGSRHAKLYPRISSFKLGLKTVPPTLAKTQMKQVWHVPSRRCGIHPRAVPFIRVQKAVRKHKSTAGITSSLYNPVQVSLVDVCLDKRLIPAMRTLEPQPLALTLWAPPRADDHPVLPTIFGDVPKVFPLSYQLPRPVEENAQLNIIMEPAPPPPPFVLPQLPLVVLCALPHGEQQLFESLEVSQEQSMEYESLTRQQGETSAWHQPFNCIKVQRCPFSQSQFRNAYEAASEYQDCPDCCYEAWHAGGASCCCTLRKDLWAERL</sequence>
<gene>
    <name evidence="1" type="ORF">CAPTEDRAFT_209256</name>
</gene>
<keyword evidence="3" id="KW-1185">Reference proteome</keyword>
<dbReference type="OMA" id="QTWHIPS"/>
<name>R7UED5_CAPTE</name>
<accession>R7UED5</accession>
<proteinExistence type="predicted"/>
<evidence type="ECO:0000313" key="3">
    <source>
        <dbReference type="Proteomes" id="UP000014760"/>
    </source>
</evidence>
<dbReference type="EMBL" id="KB304303">
    <property type="protein sequence ID" value="ELU02153.1"/>
    <property type="molecule type" value="Genomic_DNA"/>
</dbReference>
<reference evidence="3" key="1">
    <citation type="submission" date="2012-12" db="EMBL/GenBank/DDBJ databases">
        <authorList>
            <person name="Hellsten U."/>
            <person name="Grimwood J."/>
            <person name="Chapman J.A."/>
            <person name="Shapiro H."/>
            <person name="Aerts A."/>
            <person name="Otillar R.P."/>
            <person name="Terry A.Y."/>
            <person name="Boore J.L."/>
            <person name="Simakov O."/>
            <person name="Marletaz F."/>
            <person name="Cho S.-J."/>
            <person name="Edsinger-Gonzales E."/>
            <person name="Havlak P."/>
            <person name="Kuo D.-H."/>
            <person name="Larsson T."/>
            <person name="Lv J."/>
            <person name="Arendt D."/>
            <person name="Savage R."/>
            <person name="Osoegawa K."/>
            <person name="de Jong P."/>
            <person name="Lindberg D.R."/>
            <person name="Seaver E.C."/>
            <person name="Weisblat D.A."/>
            <person name="Putnam N.H."/>
            <person name="Grigoriev I.V."/>
            <person name="Rokhsar D.S."/>
        </authorList>
    </citation>
    <scope>NUCLEOTIDE SEQUENCE</scope>
    <source>
        <strain evidence="3">I ESC-2004</strain>
    </source>
</reference>
<dbReference type="EMBL" id="AMQN01008981">
    <property type="status" value="NOT_ANNOTATED_CDS"/>
    <property type="molecule type" value="Genomic_DNA"/>
</dbReference>
<protein>
    <submittedName>
        <fullName evidence="1 2">Uncharacterized protein</fullName>
    </submittedName>
</protein>